<comment type="subcellular location">
    <subcellularLocation>
        <location evidence="1">Cell membrane</location>
        <topology evidence="1">Multi-pass membrane protein</topology>
    </subcellularLocation>
</comment>
<proteinExistence type="predicted"/>
<name>T2KR01_FORAG</name>
<dbReference type="HOGENOM" id="CLU_045539_5_1_10"/>
<keyword evidence="5 6" id="KW-0472">Membrane</keyword>
<dbReference type="PIRSF" id="PIRSF035875">
    <property type="entry name" value="RNase_BN"/>
    <property type="match status" value="1"/>
</dbReference>
<feature type="transmembrane region" description="Helical" evidence="6">
    <location>
        <begin position="183"/>
        <end position="208"/>
    </location>
</feature>
<dbReference type="RefSeq" id="WP_038531605.1">
    <property type="nucleotide sequence ID" value="NZ_HG315671.1"/>
</dbReference>
<keyword evidence="3 6" id="KW-0812">Transmembrane</keyword>
<dbReference type="AlphaFoldDB" id="T2KR01"/>
<reference evidence="7 8" key="1">
    <citation type="journal article" date="2013" name="Appl. Environ. Microbiol.">
        <title>The genome of the alga-associated marine flavobacterium Formosa agariphila KMM 3901T reveals a broad potential for degradation of algal polysaccharides.</title>
        <authorList>
            <person name="Mann A.J."/>
            <person name="Hahnke R.L."/>
            <person name="Huang S."/>
            <person name="Werner J."/>
            <person name="Xing P."/>
            <person name="Barbeyron T."/>
            <person name="Huettel B."/>
            <person name="Stueber K."/>
            <person name="Reinhardt R."/>
            <person name="Harder J."/>
            <person name="Gloeckner F.O."/>
            <person name="Amann R.I."/>
            <person name="Teeling H."/>
        </authorList>
    </citation>
    <scope>NUCLEOTIDE SEQUENCE [LARGE SCALE GENOMIC DNA]</scope>
    <source>
        <strain evidence="8">DSM 15362 / KCTC 12365 / LMG 23005 / KMM 3901</strain>
    </source>
</reference>
<evidence type="ECO:0000256" key="1">
    <source>
        <dbReference type="ARBA" id="ARBA00004651"/>
    </source>
</evidence>
<organism evidence="7 8">
    <name type="scientific">Formosa agariphila (strain DSM 15362 / KCTC 12365 / LMG 23005 / KMM 3901 / M-2Alg 35-1)</name>
    <dbReference type="NCBI Taxonomy" id="1347342"/>
    <lineage>
        <taxon>Bacteria</taxon>
        <taxon>Pseudomonadati</taxon>
        <taxon>Bacteroidota</taxon>
        <taxon>Flavobacteriia</taxon>
        <taxon>Flavobacteriales</taxon>
        <taxon>Flavobacteriaceae</taxon>
        <taxon>Formosa</taxon>
    </lineage>
</organism>
<dbReference type="PATRIC" id="fig|1347342.6.peg.2718"/>
<evidence type="ECO:0000313" key="7">
    <source>
        <dbReference type="EMBL" id="CDF80414.1"/>
    </source>
</evidence>
<evidence type="ECO:0000313" key="8">
    <source>
        <dbReference type="Proteomes" id="UP000016160"/>
    </source>
</evidence>
<feature type="transmembrane region" description="Helical" evidence="6">
    <location>
        <begin position="149"/>
        <end position="171"/>
    </location>
</feature>
<keyword evidence="4 6" id="KW-1133">Transmembrane helix</keyword>
<accession>T2KR01</accession>
<dbReference type="Proteomes" id="UP000016160">
    <property type="component" value="Chromosome"/>
</dbReference>
<dbReference type="NCBIfam" id="TIGR00765">
    <property type="entry name" value="yihY_not_rbn"/>
    <property type="match status" value="1"/>
</dbReference>
<dbReference type="OrthoDB" id="9797028at2"/>
<evidence type="ECO:0000256" key="4">
    <source>
        <dbReference type="ARBA" id="ARBA00022989"/>
    </source>
</evidence>
<gene>
    <name evidence="7" type="ORF">BN863_27020</name>
</gene>
<dbReference type="STRING" id="1347342.BN863_27020"/>
<dbReference type="InterPro" id="IPR017039">
    <property type="entry name" value="Virul_fac_BrkB"/>
</dbReference>
<keyword evidence="8" id="KW-1185">Reference proteome</keyword>
<sequence length="305" mass="33987">MAHDFENKFKLKDFPYLINEAFKRWLESDPWRLSAIIAYYAILSLPGLLVIIINVIGSIWGTEIVQGELTQQISDALGSDAASSIQTMIVETQNSDRNLWSTIVGIGTLLFGATGVFYQLQISLNDVWDIEMIPGSPVKHILISRARGFAFILVVGFLLLVSLMVSTSISILNNYIQQVFPDIVLYTAYGIDLILSLVIISVLFSLMFKYLPNAKIPWKSVWSGGFLTALLFVIGQSLLGYYFTKADPGSTYGAAGTVVLILLWVSYSCLILFFGAQFTWVFAKHYTIDIAPTKHARIKSDKQSN</sequence>
<evidence type="ECO:0000256" key="3">
    <source>
        <dbReference type="ARBA" id="ARBA00022692"/>
    </source>
</evidence>
<evidence type="ECO:0000256" key="5">
    <source>
        <dbReference type="ARBA" id="ARBA00023136"/>
    </source>
</evidence>
<dbReference type="eggNOG" id="COG1295">
    <property type="taxonomic scope" value="Bacteria"/>
</dbReference>
<protein>
    <submittedName>
        <fullName evidence="7">Ribonuclease BN</fullName>
    </submittedName>
</protein>
<dbReference type="Pfam" id="PF03631">
    <property type="entry name" value="Virul_fac_BrkB"/>
    <property type="match status" value="1"/>
</dbReference>
<feature type="transmembrane region" description="Helical" evidence="6">
    <location>
        <begin position="33"/>
        <end position="60"/>
    </location>
</feature>
<keyword evidence="2" id="KW-1003">Cell membrane</keyword>
<feature type="transmembrane region" description="Helical" evidence="6">
    <location>
        <begin position="255"/>
        <end position="276"/>
    </location>
</feature>
<dbReference type="GO" id="GO:0005886">
    <property type="term" value="C:plasma membrane"/>
    <property type="evidence" value="ECO:0007669"/>
    <property type="project" value="UniProtKB-SubCell"/>
</dbReference>
<dbReference type="EMBL" id="HG315671">
    <property type="protein sequence ID" value="CDF80414.1"/>
    <property type="molecule type" value="Genomic_DNA"/>
</dbReference>
<feature type="transmembrane region" description="Helical" evidence="6">
    <location>
        <begin position="220"/>
        <end position="243"/>
    </location>
</feature>
<dbReference type="PANTHER" id="PTHR30213:SF1">
    <property type="entry name" value="INNER MEMBRANE PROTEIN YHJD"/>
    <property type="match status" value="1"/>
</dbReference>
<evidence type="ECO:0000256" key="2">
    <source>
        <dbReference type="ARBA" id="ARBA00022475"/>
    </source>
</evidence>
<dbReference type="PANTHER" id="PTHR30213">
    <property type="entry name" value="INNER MEMBRANE PROTEIN YHJD"/>
    <property type="match status" value="1"/>
</dbReference>
<evidence type="ECO:0000256" key="6">
    <source>
        <dbReference type="SAM" id="Phobius"/>
    </source>
</evidence>